<dbReference type="Proteomes" id="UP001454036">
    <property type="component" value="Unassembled WGS sequence"/>
</dbReference>
<dbReference type="InterPro" id="IPR000719">
    <property type="entry name" value="Prot_kinase_dom"/>
</dbReference>
<dbReference type="PANTHER" id="PTHR27002:SF1073">
    <property type="entry name" value="CYSTEINE-RICH RECEPTOR-LIKE PROTEIN KINASE 29"/>
    <property type="match status" value="1"/>
</dbReference>
<dbReference type="Pfam" id="PF07714">
    <property type="entry name" value="PK_Tyr_Ser-Thr"/>
    <property type="match status" value="1"/>
</dbReference>
<protein>
    <submittedName>
        <fullName evidence="20">Transmembrane signal receptor</fullName>
    </submittedName>
</protein>
<evidence type="ECO:0000256" key="9">
    <source>
        <dbReference type="ARBA" id="ARBA00022777"/>
    </source>
</evidence>
<evidence type="ECO:0000256" key="8">
    <source>
        <dbReference type="ARBA" id="ARBA00022741"/>
    </source>
</evidence>
<keyword evidence="6 17" id="KW-0732">Signal</keyword>
<evidence type="ECO:0000259" key="19">
    <source>
        <dbReference type="PROSITE" id="PS51473"/>
    </source>
</evidence>
<comment type="caution">
    <text evidence="20">The sequence shown here is derived from an EMBL/GenBank/DDBJ whole genome shotgun (WGS) entry which is preliminary data.</text>
</comment>
<comment type="subcellular location">
    <subcellularLocation>
        <location evidence="1">Membrane</location>
        <topology evidence="1">Single-pass membrane protein</topology>
    </subcellularLocation>
</comment>
<keyword evidence="10 15" id="KW-0067">ATP-binding</keyword>
<keyword evidence="3" id="KW-0597">Phosphoprotein</keyword>
<dbReference type="InterPro" id="IPR008271">
    <property type="entry name" value="Ser/Thr_kinase_AS"/>
</dbReference>
<dbReference type="PANTHER" id="PTHR27002">
    <property type="entry name" value="RECEPTOR-LIKE SERINE/THREONINE-PROTEIN KINASE SD1-8"/>
    <property type="match status" value="1"/>
</dbReference>
<evidence type="ECO:0000256" key="17">
    <source>
        <dbReference type="SAM" id="SignalP"/>
    </source>
</evidence>
<dbReference type="InterPro" id="IPR001245">
    <property type="entry name" value="Ser-Thr/Tyr_kinase_cat_dom"/>
</dbReference>
<dbReference type="FunFam" id="3.30.430.20:FF:000002">
    <property type="entry name" value="Cysteine-rich receptor-like protein kinase 10"/>
    <property type="match status" value="1"/>
</dbReference>
<evidence type="ECO:0000256" key="10">
    <source>
        <dbReference type="ARBA" id="ARBA00022840"/>
    </source>
</evidence>
<evidence type="ECO:0000256" key="3">
    <source>
        <dbReference type="ARBA" id="ARBA00022553"/>
    </source>
</evidence>
<dbReference type="InterPro" id="IPR002902">
    <property type="entry name" value="GNK2"/>
</dbReference>
<feature type="domain" description="Gnk2-homologous" evidence="19">
    <location>
        <begin position="24"/>
        <end position="126"/>
    </location>
</feature>
<feature type="chain" id="PRO_5043819831" evidence="17">
    <location>
        <begin position="22"/>
        <end position="638"/>
    </location>
</feature>
<dbReference type="FunFam" id="1.10.510.10:FF:000343">
    <property type="entry name" value="Cysteine-rich receptor-like protein kinase 28"/>
    <property type="match status" value="1"/>
</dbReference>
<dbReference type="FunFam" id="3.30.200.20:FF:000142">
    <property type="entry name" value="Cysteine-rich receptor-like protein kinase 10"/>
    <property type="match status" value="1"/>
</dbReference>
<reference evidence="20 21" key="1">
    <citation type="submission" date="2024-01" db="EMBL/GenBank/DDBJ databases">
        <title>The complete chloroplast genome sequence of Lithospermum erythrorhizon: insights into the phylogenetic relationship among Boraginaceae species and the maternal lineages of purple gromwells.</title>
        <authorList>
            <person name="Okada T."/>
            <person name="Watanabe K."/>
        </authorList>
    </citation>
    <scope>NUCLEOTIDE SEQUENCE [LARGE SCALE GENOMIC DNA]</scope>
</reference>
<dbReference type="PROSITE" id="PS50011">
    <property type="entry name" value="PROTEIN_KINASE_DOM"/>
    <property type="match status" value="1"/>
</dbReference>
<evidence type="ECO:0000256" key="7">
    <source>
        <dbReference type="ARBA" id="ARBA00022737"/>
    </source>
</evidence>
<dbReference type="AlphaFoldDB" id="A0AAV3QMA9"/>
<evidence type="ECO:0000313" key="20">
    <source>
        <dbReference type="EMBL" id="GAA0164874.1"/>
    </source>
</evidence>
<dbReference type="Gene3D" id="3.30.430.20">
    <property type="entry name" value="Gnk2 domain, C-X8-C-X2-C motif"/>
    <property type="match status" value="2"/>
</dbReference>
<dbReference type="SMART" id="SM00220">
    <property type="entry name" value="S_TKc"/>
    <property type="match status" value="1"/>
</dbReference>
<evidence type="ECO:0000256" key="2">
    <source>
        <dbReference type="ARBA" id="ARBA00022527"/>
    </source>
</evidence>
<dbReference type="CDD" id="cd14066">
    <property type="entry name" value="STKc_IRAK"/>
    <property type="match status" value="1"/>
</dbReference>
<dbReference type="InterPro" id="IPR017441">
    <property type="entry name" value="Protein_kinase_ATP_BS"/>
</dbReference>
<keyword evidence="4" id="KW-0808">Transferase</keyword>
<evidence type="ECO:0000256" key="14">
    <source>
        <dbReference type="ARBA" id="ARBA00023180"/>
    </source>
</evidence>
<dbReference type="CDD" id="cd23509">
    <property type="entry name" value="Gnk2-like"/>
    <property type="match status" value="2"/>
</dbReference>
<accession>A0AAV3QMA9</accession>
<evidence type="ECO:0000256" key="16">
    <source>
        <dbReference type="SAM" id="Phobius"/>
    </source>
</evidence>
<evidence type="ECO:0000256" key="6">
    <source>
        <dbReference type="ARBA" id="ARBA00022729"/>
    </source>
</evidence>
<dbReference type="Gene3D" id="3.30.200.20">
    <property type="entry name" value="Phosphorylase Kinase, domain 1"/>
    <property type="match status" value="1"/>
</dbReference>
<keyword evidence="5 16" id="KW-0812">Transmembrane</keyword>
<dbReference type="InterPro" id="IPR038408">
    <property type="entry name" value="GNK2_sf"/>
</dbReference>
<dbReference type="FunFam" id="3.30.430.20:FF:000003">
    <property type="entry name" value="Cysteine-rich RLK (RECEPTOR-like protein kinase) 10"/>
    <property type="match status" value="1"/>
</dbReference>
<dbReference type="PROSITE" id="PS00108">
    <property type="entry name" value="PROTEIN_KINASE_ST"/>
    <property type="match status" value="1"/>
</dbReference>
<evidence type="ECO:0000256" key="11">
    <source>
        <dbReference type="ARBA" id="ARBA00022989"/>
    </source>
</evidence>
<keyword evidence="21" id="KW-1185">Reference proteome</keyword>
<evidence type="ECO:0000256" key="13">
    <source>
        <dbReference type="ARBA" id="ARBA00023170"/>
    </source>
</evidence>
<name>A0AAV3QMA9_LITER</name>
<feature type="domain" description="Gnk2-homologous" evidence="19">
    <location>
        <begin position="132"/>
        <end position="239"/>
    </location>
</feature>
<keyword evidence="11 16" id="KW-1133">Transmembrane helix</keyword>
<evidence type="ECO:0000256" key="1">
    <source>
        <dbReference type="ARBA" id="ARBA00004167"/>
    </source>
</evidence>
<dbReference type="SUPFAM" id="SSF56112">
    <property type="entry name" value="Protein kinase-like (PK-like)"/>
    <property type="match status" value="1"/>
</dbReference>
<keyword evidence="7" id="KW-0677">Repeat</keyword>
<sequence>MNFHILILQLILVHLFGFTIGQPEFLYKFCLEDGNYTQNSSYKSNLDTLLSSLPPNIQSNGFYNASVGQNADQAYAIALCRGDVQLDTCRVCVSNATQRLLQECPSQKSAIGWYDYCMLRYSNSSIVGTVNTRYVLYMKNSQNISDVDRFNEVLRTLLDELRGRAAYEGPLRKFATGNKTLPEFRTLYALVQCTPDLSADQCSNCLINAVEQIPNFVNGGRGGRVVGPSCNFRYEVYPFFNQSIPLDELQPSKRDDNSTKIIVAIVVPVAGFTIIGIGVLLLMRRNRKKEPIEQVETIEDISTVESLQYDFNTVSIATGNFDGSNKLGQGGFGAVYKGCLPDGQEIAVKRLAKDSGQGDLEFKNEVLLVARLQHRNLVKLLGFCLQGAERLLIYEYMPNGSLDHFIFDKVKRSLLEWDKRYKIIRGIARGLLYLHEDSRLRIIHRDLKASNVLLDKDMNPKIADFGMARLFVFDETQGNTSRIVGTYGYMAPEYALHGLFSPKSDVFSYGVLVLEIVHGQRNNLFRNGDHLGDLLSYVWKNWRDGTTTNAIDPIITSNSASIHEVVRCIHIGLLCVQENDATRPTMESVLLMLHSFSLTLPVPSEPAFYMRSDVESEFSLFSQDPESDSRGLKSELLS</sequence>
<evidence type="ECO:0000256" key="15">
    <source>
        <dbReference type="PROSITE-ProRule" id="PRU10141"/>
    </source>
</evidence>
<keyword evidence="9" id="KW-0418">Kinase</keyword>
<keyword evidence="12 16" id="KW-0472">Membrane</keyword>
<dbReference type="EMBL" id="BAABME010005181">
    <property type="protein sequence ID" value="GAA0164874.1"/>
    <property type="molecule type" value="Genomic_DNA"/>
</dbReference>
<evidence type="ECO:0000313" key="21">
    <source>
        <dbReference type="Proteomes" id="UP001454036"/>
    </source>
</evidence>
<keyword evidence="2" id="KW-0723">Serine/threonine-protein kinase</keyword>
<dbReference type="GO" id="GO:0004674">
    <property type="term" value="F:protein serine/threonine kinase activity"/>
    <property type="evidence" value="ECO:0007669"/>
    <property type="project" value="UniProtKB-KW"/>
</dbReference>
<evidence type="ECO:0000259" key="18">
    <source>
        <dbReference type="PROSITE" id="PS50011"/>
    </source>
</evidence>
<keyword evidence="14" id="KW-0325">Glycoprotein</keyword>
<gene>
    <name evidence="20" type="ORF">LIER_20412</name>
</gene>
<keyword evidence="13 20" id="KW-0675">Receptor</keyword>
<dbReference type="GO" id="GO:0005524">
    <property type="term" value="F:ATP binding"/>
    <property type="evidence" value="ECO:0007669"/>
    <property type="project" value="UniProtKB-UniRule"/>
</dbReference>
<evidence type="ECO:0000256" key="12">
    <source>
        <dbReference type="ARBA" id="ARBA00023136"/>
    </source>
</evidence>
<dbReference type="PROSITE" id="PS51473">
    <property type="entry name" value="GNK2"/>
    <property type="match status" value="2"/>
</dbReference>
<dbReference type="Gene3D" id="1.10.510.10">
    <property type="entry name" value="Transferase(Phosphotransferase) domain 1"/>
    <property type="match status" value="1"/>
</dbReference>
<organism evidence="20 21">
    <name type="scientific">Lithospermum erythrorhizon</name>
    <name type="common">Purple gromwell</name>
    <name type="synonym">Lithospermum officinale var. erythrorhizon</name>
    <dbReference type="NCBI Taxonomy" id="34254"/>
    <lineage>
        <taxon>Eukaryota</taxon>
        <taxon>Viridiplantae</taxon>
        <taxon>Streptophyta</taxon>
        <taxon>Embryophyta</taxon>
        <taxon>Tracheophyta</taxon>
        <taxon>Spermatophyta</taxon>
        <taxon>Magnoliopsida</taxon>
        <taxon>eudicotyledons</taxon>
        <taxon>Gunneridae</taxon>
        <taxon>Pentapetalae</taxon>
        <taxon>asterids</taxon>
        <taxon>lamiids</taxon>
        <taxon>Boraginales</taxon>
        <taxon>Boraginaceae</taxon>
        <taxon>Boraginoideae</taxon>
        <taxon>Lithospermeae</taxon>
        <taxon>Lithospermum</taxon>
    </lineage>
</organism>
<dbReference type="PROSITE" id="PS00107">
    <property type="entry name" value="PROTEIN_KINASE_ATP"/>
    <property type="match status" value="1"/>
</dbReference>
<feature type="binding site" evidence="15">
    <location>
        <position position="349"/>
    </location>
    <ligand>
        <name>ATP</name>
        <dbReference type="ChEBI" id="CHEBI:30616"/>
    </ligand>
</feature>
<dbReference type="GO" id="GO:0005886">
    <property type="term" value="C:plasma membrane"/>
    <property type="evidence" value="ECO:0007669"/>
    <property type="project" value="TreeGrafter"/>
</dbReference>
<dbReference type="GO" id="GO:0009737">
    <property type="term" value="P:response to abscisic acid"/>
    <property type="evidence" value="ECO:0007669"/>
    <property type="project" value="UniProtKB-ARBA"/>
</dbReference>
<feature type="signal peptide" evidence="17">
    <location>
        <begin position="1"/>
        <end position="21"/>
    </location>
</feature>
<evidence type="ECO:0000256" key="4">
    <source>
        <dbReference type="ARBA" id="ARBA00022679"/>
    </source>
</evidence>
<dbReference type="Pfam" id="PF01657">
    <property type="entry name" value="Stress-antifung"/>
    <property type="match status" value="2"/>
</dbReference>
<evidence type="ECO:0000256" key="5">
    <source>
        <dbReference type="ARBA" id="ARBA00022692"/>
    </source>
</evidence>
<keyword evidence="8 15" id="KW-0547">Nucleotide-binding</keyword>
<proteinExistence type="predicted"/>
<dbReference type="InterPro" id="IPR011009">
    <property type="entry name" value="Kinase-like_dom_sf"/>
</dbReference>
<feature type="transmembrane region" description="Helical" evidence="16">
    <location>
        <begin position="261"/>
        <end position="283"/>
    </location>
</feature>
<feature type="domain" description="Protein kinase" evidence="18">
    <location>
        <begin position="321"/>
        <end position="597"/>
    </location>
</feature>